<dbReference type="EMBL" id="VJMH01005161">
    <property type="protein sequence ID" value="KAF0699686.1"/>
    <property type="molecule type" value="Genomic_DNA"/>
</dbReference>
<proteinExistence type="predicted"/>
<evidence type="ECO:0000259" key="2">
    <source>
        <dbReference type="PROSITE" id="PS51205"/>
    </source>
</evidence>
<dbReference type="PROSITE" id="PS51205">
    <property type="entry name" value="VPS9"/>
    <property type="match status" value="1"/>
</dbReference>
<dbReference type="PANTHER" id="PTHR23101">
    <property type="entry name" value="RAB GDP/GTP EXCHANGE FACTOR"/>
    <property type="match status" value="1"/>
</dbReference>
<evidence type="ECO:0000313" key="3">
    <source>
        <dbReference type="EMBL" id="KAF0699686.1"/>
    </source>
</evidence>
<dbReference type="GO" id="GO:0016192">
    <property type="term" value="P:vesicle-mediated transport"/>
    <property type="evidence" value="ECO:0007669"/>
    <property type="project" value="InterPro"/>
</dbReference>
<dbReference type="GO" id="GO:0005829">
    <property type="term" value="C:cytosol"/>
    <property type="evidence" value="ECO:0007669"/>
    <property type="project" value="TreeGrafter"/>
</dbReference>
<dbReference type="Gene3D" id="1.20.1050.80">
    <property type="entry name" value="VPS9 domain"/>
    <property type="match status" value="1"/>
</dbReference>
<dbReference type="OrthoDB" id="300289at2759"/>
<organism evidence="4 5">
    <name type="scientific">Aphanomyces stellatus</name>
    <dbReference type="NCBI Taxonomy" id="120398"/>
    <lineage>
        <taxon>Eukaryota</taxon>
        <taxon>Sar</taxon>
        <taxon>Stramenopiles</taxon>
        <taxon>Oomycota</taxon>
        <taxon>Saprolegniomycetes</taxon>
        <taxon>Saprolegniales</taxon>
        <taxon>Verrucalvaceae</taxon>
        <taxon>Aphanomyces</taxon>
    </lineage>
</organism>
<dbReference type="InterPro" id="IPR037191">
    <property type="entry name" value="VPS9_dom_sf"/>
</dbReference>
<feature type="region of interest" description="Disordered" evidence="1">
    <location>
        <begin position="421"/>
        <end position="463"/>
    </location>
</feature>
<dbReference type="Pfam" id="PF02204">
    <property type="entry name" value="VPS9"/>
    <property type="match status" value="1"/>
</dbReference>
<dbReference type="PANTHER" id="PTHR23101:SF25">
    <property type="entry name" value="GTPASE-ACTIVATING PROTEIN AND VPS9 DOMAIN-CONTAINING PROTEIN 1"/>
    <property type="match status" value="1"/>
</dbReference>
<feature type="compositionally biased region" description="Low complexity" evidence="1">
    <location>
        <begin position="426"/>
        <end position="458"/>
    </location>
</feature>
<dbReference type="SUPFAM" id="SSF109993">
    <property type="entry name" value="VPS9 domain"/>
    <property type="match status" value="1"/>
</dbReference>
<gene>
    <name evidence="4" type="primary">Aste57867_9763</name>
    <name evidence="3" type="ORF">As57867_009724</name>
    <name evidence="4" type="ORF">ASTE57867_9763</name>
</gene>
<feature type="compositionally biased region" description="Low complexity" evidence="1">
    <location>
        <begin position="19"/>
        <end position="31"/>
    </location>
</feature>
<name>A0A485KP50_9STRA</name>
<accession>A0A485KP50</accession>
<evidence type="ECO:0000313" key="5">
    <source>
        <dbReference type="Proteomes" id="UP000332933"/>
    </source>
</evidence>
<dbReference type="EMBL" id="CAADRA010005182">
    <property type="protein sequence ID" value="VFT86642.1"/>
    <property type="molecule type" value="Genomic_DNA"/>
</dbReference>
<dbReference type="InterPro" id="IPR003123">
    <property type="entry name" value="VPS9"/>
</dbReference>
<dbReference type="Gene3D" id="1.10.246.120">
    <property type="match status" value="1"/>
</dbReference>
<feature type="domain" description="VPS9" evidence="2">
    <location>
        <begin position="269"/>
        <end position="407"/>
    </location>
</feature>
<feature type="region of interest" description="Disordered" evidence="1">
    <location>
        <begin position="1"/>
        <end position="36"/>
    </location>
</feature>
<dbReference type="GO" id="GO:0030139">
    <property type="term" value="C:endocytic vesicle"/>
    <property type="evidence" value="ECO:0007669"/>
    <property type="project" value="TreeGrafter"/>
</dbReference>
<reference evidence="4 5" key="1">
    <citation type="submission" date="2019-03" db="EMBL/GenBank/DDBJ databases">
        <authorList>
            <person name="Gaulin E."/>
            <person name="Dumas B."/>
        </authorList>
    </citation>
    <scope>NUCLEOTIDE SEQUENCE [LARGE SCALE GENOMIC DNA]</scope>
    <source>
        <strain evidence="4">CBS 568.67</strain>
    </source>
</reference>
<dbReference type="SMART" id="SM00167">
    <property type="entry name" value="VPS9"/>
    <property type="match status" value="1"/>
</dbReference>
<reference evidence="3" key="2">
    <citation type="submission" date="2019-06" db="EMBL/GenBank/DDBJ databases">
        <title>Genomics analysis of Aphanomyces spp. identifies a new class of oomycete effector associated with host adaptation.</title>
        <authorList>
            <person name="Gaulin E."/>
        </authorList>
    </citation>
    <scope>NUCLEOTIDE SEQUENCE</scope>
    <source>
        <strain evidence="3">CBS 578.67</strain>
    </source>
</reference>
<evidence type="ECO:0000256" key="1">
    <source>
        <dbReference type="SAM" id="MobiDB-lite"/>
    </source>
</evidence>
<feature type="region of interest" description="Disordered" evidence="1">
    <location>
        <begin position="112"/>
        <end position="131"/>
    </location>
</feature>
<dbReference type="AlphaFoldDB" id="A0A485KP50"/>
<keyword evidence="5" id="KW-1185">Reference proteome</keyword>
<sequence length="532" mass="58375">MLSLPWNRTRAPIKDEKLPSSTPSSSSSTLTNALPPEFFRVASTPPSLLSTERRDELLQHARMKRIAWIEGSGSGTRVRRETPLKKTPSHLLELMKCADDLSHYIDSMDAVVAPPSSSSSSSKHASSDSGAAPSISLLEEIAARSDPAAWTGHPLPSLAIDPTFERAYGQLLDVLKHADAADLVQTLQGFIRSMHDTKAKTSAAASMGDKVHTFVAHFLNVLQLSPLVRTMERANLLEDLRDTDLRRDAVEVFVMEKLHDKVFGGGAHFDDDARLAARIASLGFLTFAHLDITATADVDAWTRVQTQLQTLPRYLSPRRQMDCILGVCQALTDLLKAHLGKYPGADEFLPALIYTILKANPRHLHSTVAYIQTFRHPSKLMSEPGYFFTHVVSSLSFLEHLDDSGLSITPEEFHTGLAQTKRSMDAATTLPSPSSSIASEDAAAPPSSSSLTQAPSVLDVRSQRRKKSLSTTAAALFTFHLPSFTNPAPTLHTFMHKSADDLRVQDVPRLLAEYKMLNVMCVQHGLLNPKHI</sequence>
<dbReference type="InterPro" id="IPR045046">
    <property type="entry name" value="Vps9-like"/>
</dbReference>
<evidence type="ECO:0000313" key="4">
    <source>
        <dbReference type="EMBL" id="VFT86642.1"/>
    </source>
</evidence>
<dbReference type="GO" id="GO:0031267">
    <property type="term" value="F:small GTPase binding"/>
    <property type="evidence" value="ECO:0007669"/>
    <property type="project" value="TreeGrafter"/>
</dbReference>
<dbReference type="Proteomes" id="UP000332933">
    <property type="component" value="Unassembled WGS sequence"/>
</dbReference>
<protein>
    <submittedName>
        <fullName evidence="4">Aste57867_9763 protein</fullName>
    </submittedName>
</protein>
<dbReference type="GO" id="GO:0005085">
    <property type="term" value="F:guanyl-nucleotide exchange factor activity"/>
    <property type="evidence" value="ECO:0007669"/>
    <property type="project" value="InterPro"/>
</dbReference>